<gene>
    <name evidence="1" type="ORF">A9W98_01280</name>
</gene>
<sequence length="67" mass="7371">MTDRRTKEAPARAPPESPWAYKLIEAAQSRWRAVNAPQLVALVRAGAHFENGKLVERPDESGTTEAA</sequence>
<dbReference type="EMBL" id="MAEM01000201">
    <property type="protein sequence ID" value="OBS02303.1"/>
    <property type="molecule type" value="Genomic_DNA"/>
</dbReference>
<dbReference type="AlphaFoldDB" id="A0A1A6BJ01"/>
<proteinExistence type="predicted"/>
<reference evidence="1 2" key="1">
    <citation type="submission" date="2016-06" db="EMBL/GenBank/DDBJ databases">
        <authorList>
            <person name="Kjaerup R.B."/>
            <person name="Dalgaard T.S."/>
            <person name="Juul-Madsen H.R."/>
        </authorList>
    </citation>
    <scope>NUCLEOTIDE SEQUENCE [LARGE SCALE GENOMIC DNA]</scope>
    <source>
        <strain evidence="1 2">1245752.6</strain>
    </source>
</reference>
<accession>A0A1A6BJ01</accession>
<comment type="caution">
    <text evidence="1">The sequence shown here is derived from an EMBL/GenBank/DDBJ whole genome shotgun (WGS) entry which is preliminary data.</text>
</comment>
<dbReference type="Proteomes" id="UP000093757">
    <property type="component" value="Unassembled WGS sequence"/>
</dbReference>
<protein>
    <submittedName>
        <fullName evidence="1">Uncharacterized protein</fullName>
    </submittedName>
</protein>
<evidence type="ECO:0000313" key="1">
    <source>
        <dbReference type="EMBL" id="OBS02303.1"/>
    </source>
</evidence>
<name>A0A1A6BJ01_MYCGO</name>
<evidence type="ECO:0000313" key="2">
    <source>
        <dbReference type="Proteomes" id="UP000093757"/>
    </source>
</evidence>
<organism evidence="1 2">
    <name type="scientific">Mycobacterium gordonae</name>
    <dbReference type="NCBI Taxonomy" id="1778"/>
    <lineage>
        <taxon>Bacteria</taxon>
        <taxon>Bacillati</taxon>
        <taxon>Actinomycetota</taxon>
        <taxon>Actinomycetes</taxon>
        <taxon>Mycobacteriales</taxon>
        <taxon>Mycobacteriaceae</taxon>
        <taxon>Mycobacterium</taxon>
    </lineage>
</organism>